<dbReference type="NCBIfam" id="TIGR03082">
    <property type="entry name" value="Gneg_AbrB_dup"/>
    <property type="match status" value="2"/>
</dbReference>
<dbReference type="InterPro" id="IPR007820">
    <property type="entry name" value="AbrB_fam"/>
</dbReference>
<feature type="transmembrane region" description="Helical" evidence="1">
    <location>
        <begin position="175"/>
        <end position="194"/>
    </location>
</feature>
<accession>A0A848HCR0</accession>
<dbReference type="PANTHER" id="PTHR38457:SF1">
    <property type="entry name" value="REGULATOR ABRB-RELATED"/>
    <property type="match status" value="1"/>
</dbReference>
<dbReference type="AlphaFoldDB" id="A0A848HCR0"/>
<keyword evidence="3" id="KW-1185">Reference proteome</keyword>
<dbReference type="EMBL" id="JABBFX010000003">
    <property type="protein sequence ID" value="NML47171.1"/>
    <property type="molecule type" value="Genomic_DNA"/>
</dbReference>
<feature type="transmembrane region" description="Helical" evidence="1">
    <location>
        <begin position="300"/>
        <end position="324"/>
    </location>
</feature>
<comment type="caution">
    <text evidence="2">The sequence shown here is derived from an EMBL/GenBank/DDBJ whole genome shotgun (WGS) entry which is preliminary data.</text>
</comment>
<sequence length="345" mass="35804">MLVLVSVVLAAGFDHLGLPAGRLLGPMVAAIAFAVGGREVVVTRHGFVAAQGIIGLLIARGIPVSMLSTLSDHWGVFLVGVLSVTVLANGLGWMLTRWQVLPGDTAIWGAAPGAASAMMIMAEAHGADVRLVAFMQYLRVVCVSVSASLVAHFWIQNTGTPVPHPAAASLLLPPGSWPGLGATLVIALAGSYVGVKLRLPAGGLLLPMICGVLMQDFAHVPVELPPLVLAVAYAFVGWTIGMRFNRQVLADAARSLPKVLASIITLIVLCGCVGLVLVHWAHVDPLTAYLATSPGGADSVAIIAASSPVDMAFVLTMQVLRMLFTMATGPAIARMLAARLEKRAA</sequence>
<dbReference type="InterPro" id="IPR017516">
    <property type="entry name" value="AbrB_dup"/>
</dbReference>
<evidence type="ECO:0000313" key="3">
    <source>
        <dbReference type="Proteomes" id="UP000541185"/>
    </source>
</evidence>
<dbReference type="Proteomes" id="UP000541185">
    <property type="component" value="Unassembled WGS sequence"/>
</dbReference>
<keyword evidence="1" id="KW-0472">Membrane</keyword>
<protein>
    <submittedName>
        <fullName evidence="2">AbrB family transcriptional regulator</fullName>
    </submittedName>
</protein>
<feature type="transmembrane region" description="Helical" evidence="1">
    <location>
        <begin position="256"/>
        <end position="280"/>
    </location>
</feature>
<keyword evidence="1" id="KW-0812">Transmembrane</keyword>
<evidence type="ECO:0000256" key="1">
    <source>
        <dbReference type="SAM" id="Phobius"/>
    </source>
</evidence>
<feature type="transmembrane region" description="Helical" evidence="1">
    <location>
        <begin position="106"/>
        <end position="125"/>
    </location>
</feature>
<dbReference type="GO" id="GO:0016020">
    <property type="term" value="C:membrane"/>
    <property type="evidence" value="ECO:0007669"/>
    <property type="project" value="InterPro"/>
</dbReference>
<gene>
    <name evidence="2" type="ORF">HHL11_25720</name>
</gene>
<proteinExistence type="predicted"/>
<dbReference type="Pfam" id="PF05145">
    <property type="entry name" value="AbrB"/>
    <property type="match status" value="1"/>
</dbReference>
<feature type="transmembrane region" description="Helical" evidence="1">
    <location>
        <begin position="74"/>
        <end position="94"/>
    </location>
</feature>
<feature type="transmembrane region" description="Helical" evidence="1">
    <location>
        <begin position="46"/>
        <end position="62"/>
    </location>
</feature>
<dbReference type="GO" id="GO:0010468">
    <property type="term" value="P:regulation of gene expression"/>
    <property type="evidence" value="ECO:0007669"/>
    <property type="project" value="InterPro"/>
</dbReference>
<keyword evidence="1" id="KW-1133">Transmembrane helix</keyword>
<name>A0A848HCR0_9BURK</name>
<dbReference type="PIRSF" id="PIRSF038991">
    <property type="entry name" value="Protein_AbrB"/>
    <property type="match status" value="1"/>
</dbReference>
<feature type="transmembrane region" description="Helical" evidence="1">
    <location>
        <begin position="137"/>
        <end position="155"/>
    </location>
</feature>
<organism evidence="2 3">
    <name type="scientific">Ramlibacter agri</name>
    <dbReference type="NCBI Taxonomy" id="2728837"/>
    <lineage>
        <taxon>Bacteria</taxon>
        <taxon>Pseudomonadati</taxon>
        <taxon>Pseudomonadota</taxon>
        <taxon>Betaproteobacteria</taxon>
        <taxon>Burkholderiales</taxon>
        <taxon>Comamonadaceae</taxon>
        <taxon>Ramlibacter</taxon>
    </lineage>
</organism>
<dbReference type="PANTHER" id="PTHR38457">
    <property type="entry name" value="REGULATOR ABRB-RELATED"/>
    <property type="match status" value="1"/>
</dbReference>
<feature type="transmembrane region" description="Helical" evidence="1">
    <location>
        <begin position="224"/>
        <end position="244"/>
    </location>
</feature>
<evidence type="ECO:0000313" key="2">
    <source>
        <dbReference type="EMBL" id="NML47171.1"/>
    </source>
</evidence>
<reference evidence="2 3" key="1">
    <citation type="submission" date="2020-04" db="EMBL/GenBank/DDBJ databases">
        <title>Ramlibacter sp. G-1-2-2 isolated from soil.</title>
        <authorList>
            <person name="Dahal R.H."/>
        </authorList>
    </citation>
    <scope>NUCLEOTIDE SEQUENCE [LARGE SCALE GENOMIC DNA]</scope>
    <source>
        <strain evidence="2 3">G-1-2-2</strain>
    </source>
</reference>